<dbReference type="RefSeq" id="WP_154373720.1">
    <property type="nucleotide sequence ID" value="NZ_WKJK01000002.1"/>
</dbReference>
<dbReference type="Proteomes" id="UP000433309">
    <property type="component" value="Unassembled WGS sequence"/>
</dbReference>
<name>A0A6I2KYR3_9BURK</name>
<organism evidence="2 3">
    <name type="scientific">Duganella guangzhouensis</name>
    <dbReference type="NCBI Taxonomy" id="2666084"/>
    <lineage>
        <taxon>Bacteria</taxon>
        <taxon>Pseudomonadati</taxon>
        <taxon>Pseudomonadota</taxon>
        <taxon>Betaproteobacteria</taxon>
        <taxon>Burkholderiales</taxon>
        <taxon>Oxalobacteraceae</taxon>
        <taxon>Telluria group</taxon>
        <taxon>Duganella</taxon>
    </lineage>
</organism>
<reference evidence="2 3" key="1">
    <citation type="submission" date="2019-11" db="EMBL/GenBank/DDBJ databases">
        <title>Novel species isolated from a subtropical stream in China.</title>
        <authorList>
            <person name="Lu H."/>
        </authorList>
    </citation>
    <scope>NUCLEOTIDE SEQUENCE [LARGE SCALE GENOMIC DNA]</scope>
    <source>
        <strain evidence="2 3">FT80W</strain>
    </source>
</reference>
<gene>
    <name evidence="2" type="ORF">GJ699_05060</name>
</gene>
<keyword evidence="3" id="KW-1185">Reference proteome</keyword>
<proteinExistence type="predicted"/>
<feature type="signal peptide" evidence="1">
    <location>
        <begin position="1"/>
        <end position="20"/>
    </location>
</feature>
<accession>A0A6I2KYR3</accession>
<dbReference type="AlphaFoldDB" id="A0A6I2KYR3"/>
<comment type="caution">
    <text evidence="2">The sequence shown here is derived from an EMBL/GenBank/DDBJ whole genome shotgun (WGS) entry which is preliminary data.</text>
</comment>
<feature type="chain" id="PRO_5026081612" evidence="1">
    <location>
        <begin position="21"/>
        <end position="217"/>
    </location>
</feature>
<dbReference type="InterPro" id="IPR021747">
    <property type="entry name" value="DUF3313"/>
</dbReference>
<dbReference type="EMBL" id="WKJK01000002">
    <property type="protein sequence ID" value="MRW89346.1"/>
    <property type="molecule type" value="Genomic_DNA"/>
</dbReference>
<sequence length="217" mass="23272">MATHLPLPALLGCAAVVALAGCAGTPPARYADLPTASRLQPDSAPTRPYSYADTARWDNYQAIIIEPVSIYRGADHQFGDLSEQDKRELAAAMQQQFSQALGSRFHLSDSARPGTLRLRLTLTGASTNTAVVSTVTRFDLVGLPYNAVQSLRGKEGIFMGSVSYSVAVYDAMDDRLLKAYLARQYPNAMNVGATFGALSAARTGLEKGAEELLTQLQ</sequence>
<dbReference type="Pfam" id="PF11769">
    <property type="entry name" value="DUF3313"/>
    <property type="match status" value="1"/>
</dbReference>
<evidence type="ECO:0000313" key="2">
    <source>
        <dbReference type="EMBL" id="MRW89346.1"/>
    </source>
</evidence>
<keyword evidence="1" id="KW-0732">Signal</keyword>
<protein>
    <submittedName>
        <fullName evidence="2">DUF3313 family protein</fullName>
    </submittedName>
</protein>
<evidence type="ECO:0000313" key="3">
    <source>
        <dbReference type="Proteomes" id="UP000433309"/>
    </source>
</evidence>
<evidence type="ECO:0000256" key="1">
    <source>
        <dbReference type="SAM" id="SignalP"/>
    </source>
</evidence>